<dbReference type="EMBL" id="AEAG01000099">
    <property type="protein sequence ID" value="EGH20372.1"/>
    <property type="molecule type" value="Genomic_DNA"/>
</dbReference>
<accession>A0A656G3N0</accession>
<sequence>MPSTLSAAEKPACLDDTFENTQQADIKIAHLRQRIGATDTHCLVLTKPKIMKIGFYEL</sequence>
<dbReference type="AlphaFoldDB" id="A0A656G3N0"/>
<evidence type="ECO:0000313" key="1">
    <source>
        <dbReference type="EMBL" id="EGH20372.1"/>
    </source>
</evidence>
<reference evidence="1 2" key="1">
    <citation type="journal article" date="2011" name="PLoS Pathog.">
        <title>Dynamic evolution of pathogenicity revealed by sequencing and comparative genomics of 19 Pseudomonas syringae isolates.</title>
        <authorList>
            <person name="Baltrus D.A."/>
            <person name="Nishimura M.T."/>
            <person name="Romanchuk A."/>
            <person name="Chang J.H."/>
            <person name="Mukhtar M.S."/>
            <person name="Cherkis K."/>
            <person name="Roach J."/>
            <person name="Grant S.R."/>
            <person name="Jones C.D."/>
            <person name="Dangl J.L."/>
        </authorList>
    </citation>
    <scope>NUCLEOTIDE SEQUENCE [LARGE SCALE GENOMIC DNA]</scope>
    <source>
        <strain evidence="1 2">301020</strain>
    </source>
</reference>
<proteinExistence type="predicted"/>
<organism evidence="1 2">
    <name type="scientific">Pseudomonas amygdali pv. mori str. 301020</name>
    <dbReference type="NCBI Taxonomy" id="629261"/>
    <lineage>
        <taxon>Bacteria</taxon>
        <taxon>Pseudomonadati</taxon>
        <taxon>Pseudomonadota</taxon>
        <taxon>Gammaproteobacteria</taxon>
        <taxon>Pseudomonadales</taxon>
        <taxon>Pseudomonadaceae</taxon>
        <taxon>Pseudomonas</taxon>
        <taxon>Pseudomonas amygdali</taxon>
    </lineage>
</organism>
<evidence type="ECO:0000313" key="2">
    <source>
        <dbReference type="Proteomes" id="UP000003465"/>
    </source>
</evidence>
<dbReference type="Proteomes" id="UP000003465">
    <property type="component" value="Unassembled WGS sequence"/>
</dbReference>
<protein>
    <submittedName>
        <fullName evidence="1">Uncharacterized protein</fullName>
    </submittedName>
</protein>
<name>A0A656G3N0_PSEA0</name>
<gene>
    <name evidence="1" type="ORF">PSYMO_02294</name>
</gene>
<comment type="caution">
    <text evidence="1">The sequence shown here is derived from an EMBL/GenBank/DDBJ whole genome shotgun (WGS) entry which is preliminary data.</text>
</comment>